<organism evidence="1">
    <name type="scientific">Vitis vinifera</name>
    <name type="common">Grape</name>
    <dbReference type="NCBI Taxonomy" id="29760"/>
    <lineage>
        <taxon>Eukaryota</taxon>
        <taxon>Viridiplantae</taxon>
        <taxon>Streptophyta</taxon>
        <taxon>Embryophyta</taxon>
        <taxon>Tracheophyta</taxon>
        <taxon>Spermatophyta</taxon>
        <taxon>Magnoliopsida</taxon>
        <taxon>eudicotyledons</taxon>
        <taxon>Gunneridae</taxon>
        <taxon>Pentapetalae</taxon>
        <taxon>rosids</taxon>
        <taxon>Vitales</taxon>
        <taxon>Vitaceae</taxon>
        <taxon>Viteae</taxon>
        <taxon>Vitis</taxon>
    </lineage>
</organism>
<proteinExistence type="predicted"/>
<name>A5ADX3_VITVI</name>
<evidence type="ECO:0000313" key="1">
    <source>
        <dbReference type="EMBL" id="CAN64466.1"/>
    </source>
</evidence>
<protein>
    <submittedName>
        <fullName evidence="1">Uncharacterized protein</fullName>
    </submittedName>
</protein>
<sequence length="113" mass="12555">MGSMARLEIPKDAAACCLAKCWRIPWSLSMVADQSQSGLYVHRIAARADTVEILWKLGCGPLKSYRRGDACAWTGCLQLMMRSKRPKNAHTCVLVLLVEMAVNSLAFSVENPW</sequence>
<dbReference type="EMBL" id="AM424131">
    <property type="protein sequence ID" value="CAN64466.1"/>
    <property type="molecule type" value="Genomic_DNA"/>
</dbReference>
<dbReference type="AlphaFoldDB" id="A5ADX3"/>
<reference evidence="1" key="1">
    <citation type="journal article" date="2007" name="PLoS ONE">
        <title>The first genome sequence of an elite grapevine cultivar (Pinot noir Vitis vinifera L.): coping with a highly heterozygous genome.</title>
        <authorList>
            <person name="Velasco R."/>
            <person name="Zharkikh A."/>
            <person name="Troggio M."/>
            <person name="Cartwright D.A."/>
            <person name="Cestaro A."/>
            <person name="Pruss D."/>
            <person name="Pindo M."/>
            <person name="FitzGerald L.M."/>
            <person name="Vezzulli S."/>
            <person name="Reid J."/>
            <person name="Malacarne G."/>
            <person name="Iliev D."/>
            <person name="Coppola G."/>
            <person name="Wardell B."/>
            <person name="Micheletti D."/>
            <person name="Macalma T."/>
            <person name="Facci M."/>
            <person name="Mitchell J.T."/>
            <person name="Perazzolli M."/>
            <person name="Eldredge G."/>
            <person name="Gatto P."/>
            <person name="Oyzerski R."/>
            <person name="Moretto M."/>
            <person name="Gutin N."/>
            <person name="Stefanini M."/>
            <person name="Chen Y."/>
            <person name="Segala C."/>
            <person name="Davenport C."/>
            <person name="Dematte L."/>
            <person name="Mraz A."/>
            <person name="Battilana J."/>
            <person name="Stormo K."/>
            <person name="Costa F."/>
            <person name="Tao Q."/>
            <person name="Si-Ammour A."/>
            <person name="Harkins T."/>
            <person name="Lackey A."/>
            <person name="Perbost C."/>
            <person name="Taillon B."/>
            <person name="Stella A."/>
            <person name="Solovyev V."/>
            <person name="Fawcett J.A."/>
            <person name="Sterck L."/>
            <person name="Vandepoele K."/>
            <person name="Grando S.M."/>
            <person name="Toppo S."/>
            <person name="Moser C."/>
            <person name="Lanchbury J."/>
            <person name="Bogden R."/>
            <person name="Skolnick M."/>
            <person name="Sgaramella V."/>
            <person name="Bhatnagar S.K."/>
            <person name="Fontana P."/>
            <person name="Gutin A."/>
            <person name="Van de Peer Y."/>
            <person name="Salamini F."/>
            <person name="Viola R."/>
        </authorList>
    </citation>
    <scope>NUCLEOTIDE SEQUENCE</scope>
</reference>
<gene>
    <name evidence="1" type="ORF">VITISV_028574</name>
</gene>
<accession>A5ADX3</accession>